<name>A0ABM7GK61_9GAMM</name>
<organism evidence="1 2">
    <name type="scientific">Vreelandella olivaria</name>
    <dbReference type="NCBI Taxonomy" id="390919"/>
    <lineage>
        <taxon>Bacteria</taxon>
        <taxon>Pseudomonadati</taxon>
        <taxon>Pseudomonadota</taxon>
        <taxon>Gammaproteobacteria</taxon>
        <taxon>Oceanospirillales</taxon>
        <taxon>Halomonadaceae</taxon>
        <taxon>Vreelandella</taxon>
    </lineage>
</organism>
<dbReference type="EMBL" id="AP019416">
    <property type="protein sequence ID" value="BBI51112.1"/>
    <property type="molecule type" value="Genomic_DNA"/>
</dbReference>
<evidence type="ECO:0000313" key="1">
    <source>
        <dbReference type="EMBL" id="BBI51112.1"/>
    </source>
</evidence>
<accession>A0ABM7GK61</accession>
<sequence>MATAGNQLRDGLAAIDSPLVDQIADLPSDAAAALSSGEASIVATSEEIRDALTRVQDAFNQGDINEQQYRSLTAALLELKEGSEQAAQGQEALTGEVLSSEEAILKARQAVLDQSLALEELASNERIKNMEFAVDFKIAQMQTDAQKLRRF</sequence>
<gene>
    <name evidence="1" type="ORF">HORIV_35330</name>
</gene>
<dbReference type="Proteomes" id="UP000289555">
    <property type="component" value="Chromosome"/>
</dbReference>
<reference evidence="2" key="1">
    <citation type="journal article" date="2019" name="Microbiol. Resour. Announc.">
        <title>Complete Genome Sequence of Halomonas olivaria, a Moderately Halophilic Bacterium Isolated from Olive Processing Effluents, Obtained by Nanopore Sequencing.</title>
        <authorList>
            <person name="Nagata S."/>
            <person name="Ii K.M."/>
            <person name="Tsukimi T."/>
            <person name="Miura M.C."/>
            <person name="Galipon J."/>
            <person name="Arakawa K."/>
        </authorList>
    </citation>
    <scope>NUCLEOTIDE SEQUENCE [LARGE SCALE GENOMIC DNA]</scope>
    <source>
        <strain evidence="2">TYRC17</strain>
    </source>
</reference>
<proteinExistence type="predicted"/>
<keyword evidence="2" id="KW-1185">Reference proteome</keyword>
<evidence type="ECO:0000313" key="2">
    <source>
        <dbReference type="Proteomes" id="UP000289555"/>
    </source>
</evidence>
<protein>
    <submittedName>
        <fullName evidence="1">Uncharacterized protein</fullName>
    </submittedName>
</protein>